<name>A0A328U238_9BACL</name>
<organism evidence="2 3">
    <name type="scientific">Paenibacillus montanisoli</name>
    <dbReference type="NCBI Taxonomy" id="2081970"/>
    <lineage>
        <taxon>Bacteria</taxon>
        <taxon>Bacillati</taxon>
        <taxon>Bacillota</taxon>
        <taxon>Bacilli</taxon>
        <taxon>Bacillales</taxon>
        <taxon>Paenibacillaceae</taxon>
        <taxon>Paenibacillus</taxon>
    </lineage>
</organism>
<dbReference type="AlphaFoldDB" id="A0A328U238"/>
<evidence type="ECO:0000313" key="2">
    <source>
        <dbReference type="EMBL" id="RAP76709.1"/>
    </source>
</evidence>
<proteinExistence type="predicted"/>
<dbReference type="Proteomes" id="UP000249260">
    <property type="component" value="Unassembled WGS sequence"/>
</dbReference>
<evidence type="ECO:0000313" key="3">
    <source>
        <dbReference type="Proteomes" id="UP000249260"/>
    </source>
</evidence>
<feature type="region of interest" description="Disordered" evidence="1">
    <location>
        <begin position="1"/>
        <end position="82"/>
    </location>
</feature>
<dbReference type="RefSeq" id="WP_112882924.1">
    <property type="nucleotide sequence ID" value="NZ_QLUW01000002.1"/>
</dbReference>
<gene>
    <name evidence="2" type="ORF">DL346_15280</name>
</gene>
<keyword evidence="3" id="KW-1185">Reference proteome</keyword>
<dbReference type="EMBL" id="QLUW01000002">
    <property type="protein sequence ID" value="RAP76709.1"/>
    <property type="molecule type" value="Genomic_DNA"/>
</dbReference>
<evidence type="ECO:0000256" key="1">
    <source>
        <dbReference type="SAM" id="MobiDB-lite"/>
    </source>
</evidence>
<comment type="caution">
    <text evidence="2">The sequence shown here is derived from an EMBL/GenBank/DDBJ whole genome shotgun (WGS) entry which is preliminary data.</text>
</comment>
<dbReference type="OrthoDB" id="1798639at2"/>
<accession>A0A328U238</accession>
<reference evidence="2 3" key="1">
    <citation type="submission" date="2018-06" db="EMBL/GenBank/DDBJ databases">
        <title>Paenibacillus montanisoli sp. nov., isolated from mountain area soil.</title>
        <authorList>
            <person name="Wu M."/>
        </authorList>
    </citation>
    <scope>NUCLEOTIDE SEQUENCE [LARGE SCALE GENOMIC DNA]</scope>
    <source>
        <strain evidence="2 3">RA17</strain>
    </source>
</reference>
<protein>
    <submittedName>
        <fullName evidence="2">Uncharacterized protein</fullName>
    </submittedName>
</protein>
<sequence>MLTLINKSRNKAGDSNNRMPSFGGEPPLKRPMQRPLANVPPQPPKRRPAEYRPVEEPVQAPRPAVYHTHYNTSSEEGISKEYEQPDLLQRTIEGEAVKSKAAAASPVRPAKTQITGNAFRMAKGEDLRRAFIMSEVLGAPRSKRPLRKL</sequence>